<organism evidence="1 2">
    <name type="scientific">Taxus chinensis</name>
    <name type="common">Chinese yew</name>
    <name type="synonym">Taxus wallichiana var. chinensis</name>
    <dbReference type="NCBI Taxonomy" id="29808"/>
    <lineage>
        <taxon>Eukaryota</taxon>
        <taxon>Viridiplantae</taxon>
        <taxon>Streptophyta</taxon>
        <taxon>Embryophyta</taxon>
        <taxon>Tracheophyta</taxon>
        <taxon>Spermatophyta</taxon>
        <taxon>Pinopsida</taxon>
        <taxon>Pinidae</taxon>
        <taxon>Conifers II</taxon>
        <taxon>Cupressales</taxon>
        <taxon>Taxaceae</taxon>
        <taxon>Taxus</taxon>
    </lineage>
</organism>
<evidence type="ECO:0000313" key="1">
    <source>
        <dbReference type="EMBL" id="KAH9300885.1"/>
    </source>
</evidence>
<reference evidence="1 2" key="1">
    <citation type="journal article" date="2021" name="Nat. Plants">
        <title>The Taxus genome provides insights into paclitaxel biosynthesis.</title>
        <authorList>
            <person name="Xiong X."/>
            <person name="Gou J."/>
            <person name="Liao Q."/>
            <person name="Li Y."/>
            <person name="Zhou Q."/>
            <person name="Bi G."/>
            <person name="Li C."/>
            <person name="Du R."/>
            <person name="Wang X."/>
            <person name="Sun T."/>
            <person name="Guo L."/>
            <person name="Liang H."/>
            <person name="Lu P."/>
            <person name="Wu Y."/>
            <person name="Zhang Z."/>
            <person name="Ro D.K."/>
            <person name="Shang Y."/>
            <person name="Huang S."/>
            <person name="Yan J."/>
        </authorList>
    </citation>
    <scope>NUCLEOTIDE SEQUENCE [LARGE SCALE GENOMIC DNA]</scope>
    <source>
        <strain evidence="1">Ta-2019</strain>
    </source>
</reference>
<name>A0AA38CI70_TAXCH</name>
<gene>
    <name evidence="1" type="ORF">KI387_012468</name>
</gene>
<comment type="caution">
    <text evidence="1">The sequence shown here is derived from an EMBL/GenBank/DDBJ whole genome shotgun (WGS) entry which is preliminary data.</text>
</comment>
<proteinExistence type="predicted"/>
<feature type="non-terminal residue" evidence="1">
    <location>
        <position position="1"/>
    </location>
</feature>
<dbReference type="Proteomes" id="UP000824469">
    <property type="component" value="Unassembled WGS sequence"/>
</dbReference>
<dbReference type="AlphaFoldDB" id="A0AA38CI70"/>
<evidence type="ECO:0000313" key="2">
    <source>
        <dbReference type="Proteomes" id="UP000824469"/>
    </source>
</evidence>
<protein>
    <submittedName>
        <fullName evidence="1">Uncharacterized protein</fullName>
    </submittedName>
</protein>
<dbReference type="EMBL" id="JAHRHJ020000009">
    <property type="protein sequence ID" value="KAH9300885.1"/>
    <property type="molecule type" value="Genomic_DNA"/>
</dbReference>
<sequence length="58" mass="6597">GNHYYLAQADENGGRPTWKLFNEVRVTTRAVSRVTVEEDSIDWVKLEATSYGGNYGQF</sequence>
<feature type="non-terminal residue" evidence="1">
    <location>
        <position position="58"/>
    </location>
</feature>
<keyword evidence="2" id="KW-1185">Reference proteome</keyword>
<accession>A0AA38CI70</accession>